<dbReference type="AlphaFoldDB" id="A0A394DBM8"/>
<accession>A0A394DBM8</accession>
<gene>
    <name evidence="2" type="ORF">TanjilG_21815</name>
</gene>
<evidence type="ECO:0000256" key="1">
    <source>
        <dbReference type="SAM" id="MobiDB-lite"/>
    </source>
</evidence>
<dbReference type="Gramene" id="OIW20750">
    <property type="protein sequence ID" value="OIW20750"/>
    <property type="gene ID" value="TanjilG_21815"/>
</dbReference>
<organism evidence="2 3">
    <name type="scientific">Lupinus angustifolius</name>
    <name type="common">Narrow-leaved blue lupine</name>
    <dbReference type="NCBI Taxonomy" id="3871"/>
    <lineage>
        <taxon>Eukaryota</taxon>
        <taxon>Viridiplantae</taxon>
        <taxon>Streptophyta</taxon>
        <taxon>Embryophyta</taxon>
        <taxon>Tracheophyta</taxon>
        <taxon>Spermatophyta</taxon>
        <taxon>Magnoliopsida</taxon>
        <taxon>eudicotyledons</taxon>
        <taxon>Gunneridae</taxon>
        <taxon>Pentapetalae</taxon>
        <taxon>rosids</taxon>
        <taxon>fabids</taxon>
        <taxon>Fabales</taxon>
        <taxon>Fabaceae</taxon>
        <taxon>Papilionoideae</taxon>
        <taxon>50 kb inversion clade</taxon>
        <taxon>genistoids sensu lato</taxon>
        <taxon>core genistoids</taxon>
        <taxon>Genisteae</taxon>
        <taxon>Lupinus</taxon>
    </lineage>
</organism>
<dbReference type="EMBL" id="MLAU01014498">
    <property type="protein sequence ID" value="OIW20750.1"/>
    <property type="molecule type" value="Genomic_DNA"/>
</dbReference>
<evidence type="ECO:0000313" key="2">
    <source>
        <dbReference type="EMBL" id="OIW20750.1"/>
    </source>
</evidence>
<name>A0A394DBM8_LUPAN</name>
<evidence type="ECO:0000313" key="3">
    <source>
        <dbReference type="Proteomes" id="UP000188354"/>
    </source>
</evidence>
<sequence length="215" mass="23374">MAELRSPTRSSRRSHSQTSLWSLSPVGPPLPVQSSSQVPLQLPFLMSSQPSLLLAPPASKRSVSHDPIPSPTTEHGWESLTPLATGYRTYAVGQSSIGTKPFGFGPDFCARAQPPSPKVNIGMNVFVENKRKMEMVQAQKSVFPSTSRGTGVFHPLPSVQLQSNNNNNIGMKHNEVGGSKPINFSNANAGVLVKHEECHELSLADEYGLPKEWTY</sequence>
<feature type="region of interest" description="Disordered" evidence="1">
    <location>
        <begin position="56"/>
        <end position="78"/>
    </location>
</feature>
<dbReference type="Proteomes" id="UP000188354">
    <property type="component" value="Unassembled WGS sequence"/>
</dbReference>
<protein>
    <submittedName>
        <fullName evidence="2">Uncharacterized protein</fullName>
    </submittedName>
</protein>
<comment type="caution">
    <text evidence="2">The sequence shown here is derived from an EMBL/GenBank/DDBJ whole genome shotgun (WGS) entry which is preliminary data.</text>
</comment>
<keyword evidence="3" id="KW-1185">Reference proteome</keyword>
<feature type="compositionally biased region" description="Low complexity" evidence="1">
    <location>
        <begin position="16"/>
        <end position="25"/>
    </location>
</feature>
<feature type="region of interest" description="Disordered" evidence="1">
    <location>
        <begin position="1"/>
        <end position="35"/>
    </location>
</feature>
<proteinExistence type="predicted"/>
<reference evidence="2 3" key="1">
    <citation type="journal article" date="2017" name="Plant Biotechnol. J.">
        <title>A comprehensive draft genome sequence for lupin (Lupinus angustifolius), an emerging health food: insights into plant-microbe interactions and legume evolution.</title>
        <authorList>
            <person name="Hane J.K."/>
            <person name="Ming Y."/>
            <person name="Kamphuis L.G."/>
            <person name="Nelson M.N."/>
            <person name="Garg G."/>
            <person name="Atkins C.A."/>
            <person name="Bayer P.E."/>
            <person name="Bravo A."/>
            <person name="Bringans S."/>
            <person name="Cannon S."/>
            <person name="Edwards D."/>
            <person name="Foley R."/>
            <person name="Gao L.L."/>
            <person name="Harrison M.J."/>
            <person name="Huang W."/>
            <person name="Hurgobin B."/>
            <person name="Li S."/>
            <person name="Liu C.W."/>
            <person name="McGrath A."/>
            <person name="Morahan G."/>
            <person name="Murray J."/>
            <person name="Weller J."/>
            <person name="Jian J."/>
            <person name="Singh K.B."/>
        </authorList>
    </citation>
    <scope>NUCLEOTIDE SEQUENCE [LARGE SCALE GENOMIC DNA]</scope>
    <source>
        <strain evidence="3">cv. Tanjil</strain>
        <tissue evidence="2">Whole plant</tissue>
    </source>
</reference>